<gene>
    <name evidence="1" type="ORF">V6575_07560</name>
</gene>
<organism evidence="1 2">
    <name type="scientific">Roseibium algae</name>
    <dbReference type="NCBI Taxonomy" id="3123038"/>
    <lineage>
        <taxon>Bacteria</taxon>
        <taxon>Pseudomonadati</taxon>
        <taxon>Pseudomonadota</taxon>
        <taxon>Alphaproteobacteria</taxon>
        <taxon>Hyphomicrobiales</taxon>
        <taxon>Stappiaceae</taxon>
        <taxon>Roseibium</taxon>
    </lineage>
</organism>
<dbReference type="RefSeq" id="WP_340273636.1">
    <property type="nucleotide sequence ID" value="NZ_JBAKIA010000004.1"/>
</dbReference>
<reference evidence="1 2" key="1">
    <citation type="submission" date="2024-02" db="EMBL/GenBank/DDBJ databases">
        <title>Roseibium algae sp. nov., isolated from marine alga (Grateloupia sp.), showing potential in myo-inositol conversion.</title>
        <authorList>
            <person name="Wang Y."/>
        </authorList>
    </citation>
    <scope>NUCLEOTIDE SEQUENCE [LARGE SCALE GENOMIC DNA]</scope>
    <source>
        <strain evidence="1 2">H3510</strain>
    </source>
</reference>
<accession>A0ABU8TJZ8</accession>
<name>A0ABU8TJZ8_9HYPH</name>
<dbReference type="Proteomes" id="UP001385499">
    <property type="component" value="Unassembled WGS sequence"/>
</dbReference>
<keyword evidence="2" id="KW-1185">Reference proteome</keyword>
<evidence type="ECO:0000313" key="1">
    <source>
        <dbReference type="EMBL" id="MEJ8473940.1"/>
    </source>
</evidence>
<sequence>MPKSIPISVRLSNEDVAFLAEFEMQGARTPSDKLRGILKNAREQAEGSQDVARCEAMLRDLLRPAERKVRQSQRDNNIRSDFVIKLYQRLPEIVADLTASAHVDVLDRDQLERMEADLAAELFSLIEEVFDLGLTSQSRTYDPQLMQEKLKPVLEIAQLLQLKSADAAQKVIADDQ</sequence>
<comment type="caution">
    <text evidence="1">The sequence shown here is derived from an EMBL/GenBank/DDBJ whole genome shotgun (WGS) entry which is preliminary data.</text>
</comment>
<dbReference type="EMBL" id="JBAKIA010000004">
    <property type="protein sequence ID" value="MEJ8473940.1"/>
    <property type="molecule type" value="Genomic_DNA"/>
</dbReference>
<protein>
    <submittedName>
        <fullName evidence="1">Uncharacterized protein</fullName>
    </submittedName>
</protein>
<evidence type="ECO:0000313" key="2">
    <source>
        <dbReference type="Proteomes" id="UP001385499"/>
    </source>
</evidence>
<proteinExistence type="predicted"/>